<dbReference type="AlphaFoldDB" id="A0A423U4A8"/>
<reference evidence="1 2" key="1">
    <citation type="submission" date="2018-04" db="EMBL/GenBank/DDBJ databases">
        <authorList>
            <person name="Zhang X."/>
            <person name="Yuan J."/>
            <person name="Li F."/>
            <person name="Xiang J."/>
        </authorList>
    </citation>
    <scope>NUCLEOTIDE SEQUENCE [LARGE SCALE GENOMIC DNA]</scope>
    <source>
        <tissue evidence="1">Muscle</tissue>
    </source>
</reference>
<protein>
    <submittedName>
        <fullName evidence="1">Uncharacterized protein</fullName>
    </submittedName>
</protein>
<gene>
    <name evidence="1" type="ORF">C7M84_023308</name>
</gene>
<accession>A0A423U4A8</accession>
<keyword evidence="2" id="KW-1185">Reference proteome</keyword>
<evidence type="ECO:0000313" key="2">
    <source>
        <dbReference type="Proteomes" id="UP000283509"/>
    </source>
</evidence>
<dbReference type="Proteomes" id="UP000283509">
    <property type="component" value="Unassembled WGS sequence"/>
</dbReference>
<reference evidence="1 2" key="2">
    <citation type="submission" date="2019-01" db="EMBL/GenBank/DDBJ databases">
        <title>The decoding of complex shrimp genome reveals the adaptation for benthos swimmer, frequently molting mechanism and breeding impact on genome.</title>
        <authorList>
            <person name="Sun Y."/>
            <person name="Gao Y."/>
            <person name="Yu Y."/>
        </authorList>
    </citation>
    <scope>NUCLEOTIDE SEQUENCE [LARGE SCALE GENOMIC DNA]</scope>
    <source>
        <tissue evidence="1">Muscle</tissue>
    </source>
</reference>
<evidence type="ECO:0000313" key="1">
    <source>
        <dbReference type="EMBL" id="ROT83512.1"/>
    </source>
</evidence>
<comment type="caution">
    <text evidence="1">The sequence shown here is derived from an EMBL/GenBank/DDBJ whole genome shotgun (WGS) entry which is preliminary data.</text>
</comment>
<proteinExistence type="predicted"/>
<dbReference type="OrthoDB" id="6372687at2759"/>
<dbReference type="EMBL" id="QCYY01000675">
    <property type="protein sequence ID" value="ROT83512.1"/>
    <property type="molecule type" value="Genomic_DNA"/>
</dbReference>
<sequence length="162" mass="17901">MLRLKTDPPARAEWLVCSPCWEGDACEHYADYYSPRFLVHATTVVLRANSTGIVYRSWSTDEDLGLTCPLGPGNSARCPCAAVAYQLFAPPGDHHFQLDAVTGFLTRNTSMSLEDGKTYTYKIMVQSEDESHCVGGTSPSTRFSSPRIDPGSSLLESFVERR</sequence>
<organism evidence="1 2">
    <name type="scientific">Penaeus vannamei</name>
    <name type="common">Whiteleg shrimp</name>
    <name type="synonym">Litopenaeus vannamei</name>
    <dbReference type="NCBI Taxonomy" id="6689"/>
    <lineage>
        <taxon>Eukaryota</taxon>
        <taxon>Metazoa</taxon>
        <taxon>Ecdysozoa</taxon>
        <taxon>Arthropoda</taxon>
        <taxon>Crustacea</taxon>
        <taxon>Multicrustacea</taxon>
        <taxon>Malacostraca</taxon>
        <taxon>Eumalacostraca</taxon>
        <taxon>Eucarida</taxon>
        <taxon>Decapoda</taxon>
        <taxon>Dendrobranchiata</taxon>
        <taxon>Penaeoidea</taxon>
        <taxon>Penaeidae</taxon>
        <taxon>Penaeus</taxon>
    </lineage>
</organism>
<name>A0A423U4A8_PENVA</name>